<dbReference type="SFLD" id="SFLDG01205">
    <property type="entry name" value="AMPS.1"/>
    <property type="match status" value="1"/>
</dbReference>
<evidence type="ECO:0000259" key="5">
    <source>
        <dbReference type="PROSITE" id="PS50405"/>
    </source>
</evidence>
<dbReference type="PROSITE" id="PS50405">
    <property type="entry name" value="GST_CTER"/>
    <property type="match status" value="1"/>
</dbReference>
<evidence type="ECO:0000256" key="3">
    <source>
        <dbReference type="ARBA" id="ARBA00047960"/>
    </source>
</evidence>
<evidence type="ECO:0000313" key="7">
    <source>
        <dbReference type="Proteomes" id="UP001623348"/>
    </source>
</evidence>
<accession>A0ABC9WTU7</accession>
<comment type="caution">
    <text evidence="6">The sequence shown here is derived from an EMBL/GenBank/DDBJ whole genome shotgun (WGS) entry which is preliminary data.</text>
</comment>
<dbReference type="CDD" id="cd03039">
    <property type="entry name" value="GST_N_Sigma_like"/>
    <property type="match status" value="1"/>
</dbReference>
<dbReference type="EC" id="2.5.1.18" evidence="1"/>
<dbReference type="Pfam" id="PF00078">
    <property type="entry name" value="RVT_1"/>
    <property type="match status" value="1"/>
</dbReference>
<dbReference type="SFLD" id="SFLDG00363">
    <property type="entry name" value="AMPS_(cytGST):_Alpha-__Mu-__Pi"/>
    <property type="match status" value="1"/>
</dbReference>
<feature type="domain" description="GST C-terminal" evidence="5">
    <location>
        <begin position="111"/>
        <end position="179"/>
    </location>
</feature>
<proteinExistence type="predicted"/>
<comment type="catalytic activity">
    <reaction evidence="3">
        <text>RX + glutathione = an S-substituted glutathione + a halide anion + H(+)</text>
        <dbReference type="Rhea" id="RHEA:16437"/>
        <dbReference type="ChEBI" id="CHEBI:15378"/>
        <dbReference type="ChEBI" id="CHEBI:16042"/>
        <dbReference type="ChEBI" id="CHEBI:17792"/>
        <dbReference type="ChEBI" id="CHEBI:57925"/>
        <dbReference type="ChEBI" id="CHEBI:90779"/>
        <dbReference type="EC" id="2.5.1.18"/>
    </reaction>
</comment>
<evidence type="ECO:0000256" key="2">
    <source>
        <dbReference type="ARBA" id="ARBA00022679"/>
    </source>
</evidence>
<dbReference type="Gene3D" id="3.40.30.10">
    <property type="entry name" value="Glutaredoxin"/>
    <property type="match status" value="1"/>
</dbReference>
<evidence type="ECO:0000259" key="4">
    <source>
        <dbReference type="PROSITE" id="PS50404"/>
    </source>
</evidence>
<evidence type="ECO:0000313" key="6">
    <source>
        <dbReference type="EMBL" id="GAB0188861.1"/>
    </source>
</evidence>
<dbReference type="Proteomes" id="UP001623348">
    <property type="component" value="Unassembled WGS sequence"/>
</dbReference>
<dbReference type="InterPro" id="IPR040079">
    <property type="entry name" value="Glutathione_S-Trfase"/>
</dbReference>
<dbReference type="InterPro" id="IPR050213">
    <property type="entry name" value="GST_superfamily"/>
</dbReference>
<dbReference type="FunFam" id="3.40.30.10:FF:000035">
    <property type="entry name" value="hematopoietic prostaglandin D synthase"/>
    <property type="match status" value="1"/>
</dbReference>
<dbReference type="PROSITE" id="PS50404">
    <property type="entry name" value="GST_NTER"/>
    <property type="match status" value="1"/>
</dbReference>
<gene>
    <name evidence="6" type="ORF">GRJ2_001351400</name>
</gene>
<dbReference type="SFLD" id="SFLDS00019">
    <property type="entry name" value="Glutathione_Transferase_(cytos"/>
    <property type="match status" value="1"/>
</dbReference>
<dbReference type="SUPFAM" id="SSF52833">
    <property type="entry name" value="Thioredoxin-like"/>
    <property type="match status" value="1"/>
</dbReference>
<evidence type="ECO:0000256" key="1">
    <source>
        <dbReference type="ARBA" id="ARBA00012452"/>
    </source>
</evidence>
<protein>
    <recommendedName>
        <fullName evidence="1">glutathione transferase</fullName>
        <ecNumber evidence="1">2.5.1.18</ecNumber>
    </recommendedName>
</protein>
<dbReference type="Pfam" id="PF02798">
    <property type="entry name" value="GST_N"/>
    <property type="match status" value="1"/>
</dbReference>
<organism evidence="6 7">
    <name type="scientific">Grus japonensis</name>
    <name type="common">Japanese crane</name>
    <name type="synonym">Red-crowned crane</name>
    <dbReference type="NCBI Taxonomy" id="30415"/>
    <lineage>
        <taxon>Eukaryota</taxon>
        <taxon>Metazoa</taxon>
        <taxon>Chordata</taxon>
        <taxon>Craniata</taxon>
        <taxon>Vertebrata</taxon>
        <taxon>Euteleostomi</taxon>
        <taxon>Archelosauria</taxon>
        <taxon>Archosauria</taxon>
        <taxon>Dinosauria</taxon>
        <taxon>Saurischia</taxon>
        <taxon>Theropoda</taxon>
        <taxon>Coelurosauria</taxon>
        <taxon>Aves</taxon>
        <taxon>Neognathae</taxon>
        <taxon>Neoaves</taxon>
        <taxon>Gruiformes</taxon>
        <taxon>Gruidae</taxon>
        <taxon>Grus</taxon>
    </lineage>
</organism>
<dbReference type="GO" id="GO:0004364">
    <property type="term" value="F:glutathione transferase activity"/>
    <property type="evidence" value="ECO:0007669"/>
    <property type="project" value="UniProtKB-EC"/>
</dbReference>
<sequence length="343" mass="38401">MAILGRTILADEGVLCTEEGTACRSTRGSSMPQYKLTYFNLRGRAEISRYLFAYSGKKYEDHRIEAADWPKIKPTIPFGKIPILEVDGVIIHQSLAIARYLARESGLAGQTPVEQALADAIVDTIDDFMTLFPWAEKNQNVRKQAFDDILTNKAPELLKDLDTFLGDNNWLVGKSHLTLSHTTSLSLNWRDMDSIDGPCGGYDWTVTLKELQSTARCPSGIHWSPVTSGIPQGSVLGPVLFNIFVGNMDSGIECTLSKFANDTKLCGAVDMLEGRDAIQRDLDRLERWACVNLMKLNKAKCKVLHMGQGNPKHNYRLGEEWIESSPEEKNLEVFDEKLNMSRQ</sequence>
<dbReference type="InterPro" id="IPR000477">
    <property type="entry name" value="RT_dom"/>
</dbReference>
<dbReference type="InterPro" id="IPR036282">
    <property type="entry name" value="Glutathione-S-Trfase_C_sf"/>
</dbReference>
<dbReference type="PANTHER" id="PTHR11571:SF224">
    <property type="entry name" value="HEMATOPOIETIC PROSTAGLANDIN D SYNTHASE"/>
    <property type="match status" value="1"/>
</dbReference>
<dbReference type="PANTHER" id="PTHR11571">
    <property type="entry name" value="GLUTATHIONE S-TRANSFERASE"/>
    <property type="match status" value="1"/>
</dbReference>
<dbReference type="AlphaFoldDB" id="A0ABC9WTU7"/>
<reference evidence="6 7" key="1">
    <citation type="submission" date="2024-06" db="EMBL/GenBank/DDBJ databases">
        <title>The draft genome of Grus japonensis, version 3.</title>
        <authorList>
            <person name="Nabeshima K."/>
            <person name="Suzuki S."/>
            <person name="Onuma M."/>
        </authorList>
    </citation>
    <scope>NUCLEOTIDE SEQUENCE [LARGE SCALE GENOMIC DNA]</scope>
    <source>
        <strain evidence="6 7">451A</strain>
    </source>
</reference>
<feature type="domain" description="GST N-terminal" evidence="4">
    <location>
        <begin position="32"/>
        <end position="109"/>
    </location>
</feature>
<name>A0ABC9WTU7_GRUJA</name>
<dbReference type="InterPro" id="IPR004045">
    <property type="entry name" value="Glutathione_S-Trfase_N"/>
</dbReference>
<dbReference type="EMBL" id="BAAFJT010000004">
    <property type="protein sequence ID" value="GAB0188861.1"/>
    <property type="molecule type" value="Genomic_DNA"/>
</dbReference>
<dbReference type="SUPFAM" id="SSF47616">
    <property type="entry name" value="GST C-terminal domain-like"/>
    <property type="match status" value="1"/>
</dbReference>
<keyword evidence="7" id="KW-1185">Reference proteome</keyword>
<dbReference type="Gene3D" id="1.20.1050.10">
    <property type="match status" value="1"/>
</dbReference>
<dbReference type="InterPro" id="IPR010987">
    <property type="entry name" value="Glutathione-S-Trfase_C-like"/>
</dbReference>
<keyword evidence="2" id="KW-0808">Transferase</keyword>
<dbReference type="InterPro" id="IPR036249">
    <property type="entry name" value="Thioredoxin-like_sf"/>
</dbReference>